<dbReference type="HOGENOM" id="CLU_2704790_0_0_1"/>
<dbReference type="EMBL" id="KE721527">
    <property type="protein sequence ID" value="ERF68159.1"/>
    <property type="molecule type" value="Genomic_DNA"/>
</dbReference>
<dbReference type="AlphaFoldDB" id="U1HH54"/>
<dbReference type="RefSeq" id="XP_007806138.1">
    <property type="nucleotide sequence ID" value="XM_007807947.1"/>
</dbReference>
<accession>U1HH54</accession>
<dbReference type="GeneID" id="19240193"/>
<evidence type="ECO:0000313" key="2">
    <source>
        <dbReference type="Proteomes" id="UP000019373"/>
    </source>
</evidence>
<evidence type="ECO:0000313" key="1">
    <source>
        <dbReference type="EMBL" id="ERF68159.1"/>
    </source>
</evidence>
<keyword evidence="2" id="KW-1185">Reference proteome</keyword>
<gene>
    <name evidence="1" type="ORF">EPUS_05240</name>
</gene>
<reference evidence="2" key="1">
    <citation type="journal article" date="2014" name="BMC Genomics">
        <title>Genome characteristics reveal the impact of lichenization on lichen-forming fungus Endocarpon pusillum Hedwig (Verrucariales, Ascomycota).</title>
        <authorList>
            <person name="Wang Y.-Y."/>
            <person name="Liu B."/>
            <person name="Zhang X.-Y."/>
            <person name="Zhou Q.-M."/>
            <person name="Zhang T."/>
            <person name="Li H."/>
            <person name="Yu Y.-F."/>
            <person name="Zhang X.-L."/>
            <person name="Hao X.-Y."/>
            <person name="Wang M."/>
            <person name="Wang L."/>
            <person name="Wei J.-C."/>
        </authorList>
    </citation>
    <scope>NUCLEOTIDE SEQUENCE [LARGE SCALE GENOMIC DNA]</scope>
    <source>
        <strain evidence="2">Z07020 / HMAS-L-300199</strain>
    </source>
</reference>
<proteinExistence type="predicted"/>
<name>U1HH54_ENDPU</name>
<protein>
    <submittedName>
        <fullName evidence="1">Uncharacterized protein</fullName>
    </submittedName>
</protein>
<organism evidence="1 2">
    <name type="scientific">Endocarpon pusillum (strain Z07020 / HMAS-L-300199)</name>
    <name type="common">Lichen-forming fungus</name>
    <dbReference type="NCBI Taxonomy" id="1263415"/>
    <lineage>
        <taxon>Eukaryota</taxon>
        <taxon>Fungi</taxon>
        <taxon>Dikarya</taxon>
        <taxon>Ascomycota</taxon>
        <taxon>Pezizomycotina</taxon>
        <taxon>Eurotiomycetes</taxon>
        <taxon>Chaetothyriomycetidae</taxon>
        <taxon>Verrucariales</taxon>
        <taxon>Verrucariaceae</taxon>
        <taxon>Endocarpon</taxon>
    </lineage>
</organism>
<sequence length="73" mass="8205">MADIATVVAELVRTEGEWEWDPVRNGVVYTAGERISQEEEEADEEEESEVEVEVQRQLLTVPMVEDALRGEAG</sequence>
<dbReference type="Proteomes" id="UP000019373">
    <property type="component" value="Unassembled WGS sequence"/>
</dbReference>